<comment type="caution">
    <text evidence="4">The sequence shown here is derived from an EMBL/GenBank/DDBJ whole genome shotgun (WGS) entry which is preliminary data.</text>
</comment>
<feature type="region of interest" description="Disordered" evidence="1">
    <location>
        <begin position="462"/>
        <end position="497"/>
    </location>
</feature>
<feature type="transmembrane region" description="Helical" evidence="2">
    <location>
        <begin position="130"/>
        <end position="152"/>
    </location>
</feature>
<name>A0ABR1G0M4_AURAN</name>
<keyword evidence="5" id="KW-1185">Reference proteome</keyword>
<dbReference type="Pfam" id="PF05090">
    <property type="entry name" value="HTTM"/>
    <property type="match status" value="1"/>
</dbReference>
<accession>A0ABR1G0M4</accession>
<gene>
    <name evidence="4" type="ORF">SO694_00018462</name>
</gene>
<evidence type="ECO:0000256" key="1">
    <source>
        <dbReference type="SAM" id="MobiDB-lite"/>
    </source>
</evidence>
<reference evidence="4 5" key="1">
    <citation type="submission" date="2024-03" db="EMBL/GenBank/DDBJ databases">
        <title>Aureococcus anophagefferens CCMP1851 and Kratosvirus quantuckense: Draft genome of a second virus-susceptible host strain in the model system.</title>
        <authorList>
            <person name="Chase E."/>
            <person name="Truchon A.R."/>
            <person name="Schepens W."/>
            <person name="Wilhelm S.W."/>
        </authorList>
    </citation>
    <scope>NUCLEOTIDE SEQUENCE [LARGE SCALE GENOMIC DNA]</scope>
    <source>
        <strain evidence="4 5">CCMP1851</strain>
    </source>
</reference>
<organism evidence="4 5">
    <name type="scientific">Aureococcus anophagefferens</name>
    <name type="common">Harmful bloom alga</name>
    <dbReference type="NCBI Taxonomy" id="44056"/>
    <lineage>
        <taxon>Eukaryota</taxon>
        <taxon>Sar</taxon>
        <taxon>Stramenopiles</taxon>
        <taxon>Ochrophyta</taxon>
        <taxon>Pelagophyceae</taxon>
        <taxon>Pelagomonadales</taxon>
        <taxon>Pelagomonadaceae</taxon>
        <taxon>Aureococcus</taxon>
    </lineage>
</organism>
<protein>
    <recommendedName>
        <fullName evidence="3">HTTM domain-containing protein</fullName>
    </recommendedName>
</protein>
<feature type="region of interest" description="Disordered" evidence="1">
    <location>
        <begin position="364"/>
        <end position="391"/>
    </location>
</feature>
<dbReference type="EMBL" id="JBBJCI010000151">
    <property type="protein sequence ID" value="KAK7242074.1"/>
    <property type="molecule type" value="Genomic_DNA"/>
</dbReference>
<keyword evidence="2" id="KW-0812">Transmembrane</keyword>
<proteinExistence type="predicted"/>
<dbReference type="Proteomes" id="UP001363151">
    <property type="component" value="Unassembled WGS sequence"/>
</dbReference>
<feature type="compositionally biased region" description="Basic residues" evidence="1">
    <location>
        <begin position="364"/>
        <end position="378"/>
    </location>
</feature>
<dbReference type="InterPro" id="IPR053934">
    <property type="entry name" value="HTTM_dom"/>
</dbReference>
<evidence type="ECO:0000313" key="5">
    <source>
        <dbReference type="Proteomes" id="UP001363151"/>
    </source>
</evidence>
<evidence type="ECO:0000313" key="4">
    <source>
        <dbReference type="EMBL" id="KAK7242074.1"/>
    </source>
</evidence>
<keyword evidence="2" id="KW-0472">Membrane</keyword>
<evidence type="ECO:0000256" key="2">
    <source>
        <dbReference type="SAM" id="Phobius"/>
    </source>
</evidence>
<keyword evidence="2" id="KW-1133">Transmembrane helix</keyword>
<feature type="domain" description="HTTM" evidence="3">
    <location>
        <begin position="119"/>
        <end position="255"/>
    </location>
</feature>
<sequence length="497" mass="52607">MGSKRIAARPGASLRGVAFAWTRDRYDPSVAGGAAAPDAAAPEEPDRTPGMLALWRALFYSLMCAQWYRGHIAHYVVDYPPEAGRATGADAFFAYDQWEGLVATLPRTAAGVQRLKDALAQTTRFTNHDYLFSLLLLLTAVSGAGGAWSVDAACRRARARVPGAAASPARRRAAVVALRAQLAVVYVFASLWKTHPDWVSGALVRGIFLGFEEQGVHRGVPWAAMEATLGPRLFAAVALGGLLLDGSMAAALLRRRADAPLEQMQIVGTRRALMGVYPRSWLKVGAGIGRAIQHAVPEGHAVAVAGCVDIDHCPLSNLARLPLAAAAARRAGHGRDMPNFKGSALGGVHSFRLILDERPSLGARSKRGRSFRSARARNARVEAASNRPRPAQVLAAPPSATVTLVACHSNGECDETALGPTPTAAFDVVAAELRLRGPATGACKDASEDAPPRAEALWRAAAGRRVAAPRRPSALASPRRAARASSAPRARRRRSAS</sequence>
<evidence type="ECO:0000259" key="3">
    <source>
        <dbReference type="Pfam" id="PF05090"/>
    </source>
</evidence>
<feature type="compositionally biased region" description="Low complexity" evidence="1">
    <location>
        <begin position="462"/>
        <end position="488"/>
    </location>
</feature>